<name>A0ABN8NS88_9CNID</name>
<protein>
    <submittedName>
        <fullName evidence="1">Uncharacterized protein</fullName>
    </submittedName>
</protein>
<dbReference type="Proteomes" id="UP001159405">
    <property type="component" value="Unassembled WGS sequence"/>
</dbReference>
<comment type="caution">
    <text evidence="1">The sequence shown here is derived from an EMBL/GenBank/DDBJ whole genome shotgun (WGS) entry which is preliminary data.</text>
</comment>
<accession>A0ABN8NS88</accession>
<dbReference type="EMBL" id="CALNXK010000029">
    <property type="protein sequence ID" value="CAH3116348.1"/>
    <property type="molecule type" value="Genomic_DNA"/>
</dbReference>
<gene>
    <name evidence="1" type="ORF">PLOB_00024347</name>
</gene>
<keyword evidence="2" id="KW-1185">Reference proteome</keyword>
<feature type="non-terminal residue" evidence="1">
    <location>
        <position position="129"/>
    </location>
</feature>
<reference evidence="1 2" key="1">
    <citation type="submission" date="2022-05" db="EMBL/GenBank/DDBJ databases">
        <authorList>
            <consortium name="Genoscope - CEA"/>
            <person name="William W."/>
        </authorList>
    </citation>
    <scope>NUCLEOTIDE SEQUENCE [LARGE SCALE GENOMIC DNA]</scope>
</reference>
<organism evidence="1 2">
    <name type="scientific">Porites lobata</name>
    <dbReference type="NCBI Taxonomy" id="104759"/>
    <lineage>
        <taxon>Eukaryota</taxon>
        <taxon>Metazoa</taxon>
        <taxon>Cnidaria</taxon>
        <taxon>Anthozoa</taxon>
        <taxon>Hexacorallia</taxon>
        <taxon>Scleractinia</taxon>
        <taxon>Fungiina</taxon>
        <taxon>Poritidae</taxon>
        <taxon>Porites</taxon>
    </lineage>
</organism>
<sequence>MLPIPIGDLVPVGDEHWENFLRLLQIEEIIFAPKTSNQLAAYLAVLTEEYLTGFSELYDRRMIPKQHYMVHYPRQIVRRGPLVRNWAMRFEAKHNYFKKLIERINNFKNISYSLARRHQALQAYLLQSS</sequence>
<evidence type="ECO:0000313" key="2">
    <source>
        <dbReference type="Proteomes" id="UP001159405"/>
    </source>
</evidence>
<evidence type="ECO:0000313" key="1">
    <source>
        <dbReference type="EMBL" id="CAH3116348.1"/>
    </source>
</evidence>
<proteinExistence type="predicted"/>